<evidence type="ECO:0000313" key="1">
    <source>
        <dbReference type="EMBL" id="GGA16050.1"/>
    </source>
</evidence>
<dbReference type="RefSeq" id="WP_188672998.1">
    <property type="nucleotide sequence ID" value="NZ_BMKA01000002.1"/>
</dbReference>
<comment type="caution">
    <text evidence="1">The sequence shown here is derived from an EMBL/GenBank/DDBJ whole genome shotgun (WGS) entry which is preliminary data.</text>
</comment>
<accession>A0A916VPB9</accession>
<keyword evidence="2" id="KW-1185">Reference proteome</keyword>
<dbReference type="AlphaFoldDB" id="A0A916VPB9"/>
<reference evidence="1" key="1">
    <citation type="journal article" date="2014" name="Int. J. Syst. Evol. Microbiol.">
        <title>Complete genome sequence of Corynebacterium casei LMG S-19264T (=DSM 44701T), isolated from a smear-ripened cheese.</title>
        <authorList>
            <consortium name="US DOE Joint Genome Institute (JGI-PGF)"/>
            <person name="Walter F."/>
            <person name="Albersmeier A."/>
            <person name="Kalinowski J."/>
            <person name="Ruckert C."/>
        </authorList>
    </citation>
    <scope>NUCLEOTIDE SEQUENCE</scope>
    <source>
        <strain evidence="1">CGMCC 1.15880</strain>
    </source>
</reference>
<protein>
    <recommendedName>
        <fullName evidence="3">DUF1636 domain-containing protein</fullName>
    </recommendedName>
</protein>
<gene>
    <name evidence="1" type="ORF">GCM10011498_15570</name>
</gene>
<evidence type="ECO:0008006" key="3">
    <source>
        <dbReference type="Google" id="ProtNLM"/>
    </source>
</evidence>
<sequence length="124" mass="13447">MTTTITICETCKREGWNAESQSQTDGELLAEAVEAAAQGASDVKTRRHACLMGCNHGCNIAIQAEGKLTYVMGRFEPGSEAAEGIVEYAQKHAASEKGQVPFREWPKAVKGHFVSRIPTLPEPE</sequence>
<dbReference type="Pfam" id="PF07845">
    <property type="entry name" value="DUF1636"/>
    <property type="match status" value="1"/>
</dbReference>
<evidence type="ECO:0000313" key="2">
    <source>
        <dbReference type="Proteomes" id="UP000628017"/>
    </source>
</evidence>
<organism evidence="1 2">
    <name type="scientific">Neptunicoccus cionae</name>
    <dbReference type="NCBI Taxonomy" id="2035344"/>
    <lineage>
        <taxon>Bacteria</taxon>
        <taxon>Pseudomonadati</taxon>
        <taxon>Pseudomonadota</taxon>
        <taxon>Alphaproteobacteria</taxon>
        <taxon>Rhodobacterales</taxon>
        <taxon>Paracoccaceae</taxon>
        <taxon>Neptunicoccus</taxon>
    </lineage>
</organism>
<name>A0A916VPB9_9RHOB</name>
<reference evidence="1" key="2">
    <citation type="submission" date="2020-09" db="EMBL/GenBank/DDBJ databases">
        <authorList>
            <person name="Sun Q."/>
            <person name="Zhou Y."/>
        </authorList>
    </citation>
    <scope>NUCLEOTIDE SEQUENCE</scope>
    <source>
        <strain evidence="1">CGMCC 1.15880</strain>
    </source>
</reference>
<proteinExistence type="predicted"/>
<dbReference type="Proteomes" id="UP000628017">
    <property type="component" value="Unassembled WGS sequence"/>
</dbReference>
<dbReference type="InterPro" id="IPR012863">
    <property type="entry name" value="DUF1636"/>
</dbReference>
<dbReference type="EMBL" id="BMKA01000002">
    <property type="protein sequence ID" value="GGA16050.1"/>
    <property type="molecule type" value="Genomic_DNA"/>
</dbReference>